<comment type="caution">
    <text evidence="14">The sequence shown here is derived from an EMBL/GenBank/DDBJ whole genome shotgun (WGS) entry which is preliminary data.</text>
</comment>
<dbReference type="InterPro" id="IPR000644">
    <property type="entry name" value="CBS_dom"/>
</dbReference>
<keyword evidence="5" id="KW-0819">tRNA processing</keyword>
<dbReference type="SUPFAM" id="SSF81301">
    <property type="entry name" value="Nucleotidyltransferase"/>
    <property type="match status" value="1"/>
</dbReference>
<keyword evidence="7" id="KW-0479">Metal-binding</keyword>
<evidence type="ECO:0000256" key="9">
    <source>
        <dbReference type="ARBA" id="ARBA00022842"/>
    </source>
</evidence>
<dbReference type="CDD" id="cd05398">
    <property type="entry name" value="NT_ClassII-CCAase"/>
    <property type="match status" value="1"/>
</dbReference>
<gene>
    <name evidence="14" type="ORF">J2S74_001681</name>
</gene>
<dbReference type="Gene3D" id="1.10.3090.10">
    <property type="entry name" value="cca-adding enzyme, domain 2"/>
    <property type="match status" value="1"/>
</dbReference>
<dbReference type="Pfam" id="PF01743">
    <property type="entry name" value="PolyA_pol"/>
    <property type="match status" value="1"/>
</dbReference>
<evidence type="ECO:0000313" key="14">
    <source>
        <dbReference type="EMBL" id="MDQ0254306.1"/>
    </source>
</evidence>
<evidence type="ECO:0000256" key="6">
    <source>
        <dbReference type="ARBA" id="ARBA00022695"/>
    </source>
</evidence>
<evidence type="ECO:0000256" key="11">
    <source>
        <dbReference type="PROSITE-ProRule" id="PRU00703"/>
    </source>
</evidence>
<dbReference type="RefSeq" id="WP_307324082.1">
    <property type="nucleotide sequence ID" value="NZ_JAUSUG010000005.1"/>
</dbReference>
<dbReference type="InterPro" id="IPR046342">
    <property type="entry name" value="CBS_dom_sf"/>
</dbReference>
<feature type="domain" description="CBS" evidence="13">
    <location>
        <begin position="252"/>
        <end position="309"/>
    </location>
</feature>
<dbReference type="InterPro" id="IPR032828">
    <property type="entry name" value="PolyA_RNA-bd"/>
</dbReference>
<comment type="similarity">
    <text evidence="2 12">Belongs to the tRNA nucleotidyltransferase/poly(A) polymerase family.</text>
</comment>
<keyword evidence="11" id="KW-0129">CBS domain</keyword>
<dbReference type="SUPFAM" id="SSF64182">
    <property type="entry name" value="DHH phosphoesterases"/>
    <property type="match status" value="1"/>
</dbReference>
<evidence type="ECO:0000256" key="7">
    <source>
        <dbReference type="ARBA" id="ARBA00022723"/>
    </source>
</evidence>
<dbReference type="PROSITE" id="PS51371">
    <property type="entry name" value="CBS"/>
    <property type="match status" value="2"/>
</dbReference>
<accession>A0ABT9ZUE0</accession>
<dbReference type="InterPro" id="IPR043519">
    <property type="entry name" value="NT_sf"/>
</dbReference>
<dbReference type="CDD" id="cd04595">
    <property type="entry name" value="CBS_pair_DHH_polyA_Pol_assoc"/>
    <property type="match status" value="1"/>
</dbReference>
<keyword evidence="6" id="KW-0548">Nucleotidyltransferase</keyword>
<evidence type="ECO:0000256" key="10">
    <source>
        <dbReference type="ARBA" id="ARBA00022884"/>
    </source>
</evidence>
<keyword evidence="4 12" id="KW-0808">Transferase</keyword>
<dbReference type="Pfam" id="PF12627">
    <property type="entry name" value="PolyA_pol_RNAbd"/>
    <property type="match status" value="1"/>
</dbReference>
<evidence type="ECO:0000256" key="8">
    <source>
        <dbReference type="ARBA" id="ARBA00022741"/>
    </source>
</evidence>
<name>A0ABT9ZUE0_9BACI</name>
<evidence type="ECO:0000256" key="12">
    <source>
        <dbReference type="RuleBase" id="RU003953"/>
    </source>
</evidence>
<keyword evidence="10 12" id="KW-0694">RNA-binding</keyword>
<dbReference type="Proteomes" id="UP001230005">
    <property type="component" value="Unassembled WGS sequence"/>
</dbReference>
<evidence type="ECO:0000256" key="4">
    <source>
        <dbReference type="ARBA" id="ARBA00022679"/>
    </source>
</evidence>
<comment type="cofactor">
    <cofactor evidence="1">
        <name>Mg(2+)</name>
        <dbReference type="ChEBI" id="CHEBI:18420"/>
    </cofactor>
</comment>
<dbReference type="EMBL" id="JAUSUG010000005">
    <property type="protein sequence ID" value="MDQ0254306.1"/>
    <property type="molecule type" value="Genomic_DNA"/>
</dbReference>
<evidence type="ECO:0000256" key="5">
    <source>
        <dbReference type="ARBA" id="ARBA00022694"/>
    </source>
</evidence>
<dbReference type="Gene3D" id="3.10.580.10">
    <property type="entry name" value="CBS-domain"/>
    <property type="match status" value="1"/>
</dbReference>
<dbReference type="PANTHER" id="PTHR47788:SF1">
    <property type="entry name" value="A-ADDING TRNA NUCLEOTIDYLTRANSFERASE"/>
    <property type="match status" value="1"/>
</dbReference>
<organism evidence="14 15">
    <name type="scientific">Evansella vedderi</name>
    <dbReference type="NCBI Taxonomy" id="38282"/>
    <lineage>
        <taxon>Bacteria</taxon>
        <taxon>Bacillati</taxon>
        <taxon>Bacillota</taxon>
        <taxon>Bacilli</taxon>
        <taxon>Bacillales</taxon>
        <taxon>Bacillaceae</taxon>
        <taxon>Evansella</taxon>
    </lineage>
</organism>
<reference evidence="14 15" key="1">
    <citation type="submission" date="2023-07" db="EMBL/GenBank/DDBJ databases">
        <title>Genomic Encyclopedia of Type Strains, Phase IV (KMG-IV): sequencing the most valuable type-strain genomes for metagenomic binning, comparative biology and taxonomic classification.</title>
        <authorList>
            <person name="Goeker M."/>
        </authorList>
    </citation>
    <scope>NUCLEOTIDE SEQUENCE [LARGE SCALE GENOMIC DNA]</scope>
    <source>
        <strain evidence="14 15">DSM 9768</strain>
    </source>
</reference>
<evidence type="ECO:0000256" key="1">
    <source>
        <dbReference type="ARBA" id="ARBA00001946"/>
    </source>
</evidence>
<keyword evidence="9" id="KW-0460">Magnesium</keyword>
<protein>
    <submittedName>
        <fullName evidence="14">tRNA nucleotidyltransferase/poly(A) polymerase/CBS domain-containing protein</fullName>
    </submittedName>
</protein>
<keyword evidence="3" id="KW-0820">tRNA-binding</keyword>
<dbReference type="SMART" id="SM00116">
    <property type="entry name" value="CBS"/>
    <property type="match status" value="2"/>
</dbReference>
<dbReference type="SUPFAM" id="SSF81891">
    <property type="entry name" value="Poly A polymerase C-terminal region-like"/>
    <property type="match status" value="1"/>
</dbReference>
<dbReference type="InterPro" id="IPR038763">
    <property type="entry name" value="DHH_sf"/>
</dbReference>
<proteinExistence type="inferred from homology"/>
<keyword evidence="15" id="KW-1185">Reference proteome</keyword>
<dbReference type="SUPFAM" id="SSF54631">
    <property type="entry name" value="CBS-domain pair"/>
    <property type="match status" value="1"/>
</dbReference>
<keyword evidence="8" id="KW-0547">Nucleotide-binding</keyword>
<dbReference type="PANTHER" id="PTHR47788">
    <property type="entry name" value="POLYA POLYMERASE"/>
    <property type="match status" value="1"/>
</dbReference>
<evidence type="ECO:0000256" key="3">
    <source>
        <dbReference type="ARBA" id="ARBA00022555"/>
    </source>
</evidence>
<dbReference type="InterPro" id="IPR052390">
    <property type="entry name" value="tRNA_nt/polyA_polymerase"/>
</dbReference>
<feature type="domain" description="CBS" evidence="13">
    <location>
        <begin position="190"/>
        <end position="248"/>
    </location>
</feature>
<dbReference type="Gene3D" id="3.90.1640.10">
    <property type="entry name" value="inorganic pyrophosphatase (n-terminal core)"/>
    <property type="match status" value="1"/>
</dbReference>
<dbReference type="Gene3D" id="3.30.460.10">
    <property type="entry name" value="Beta Polymerase, domain 2"/>
    <property type="match status" value="1"/>
</dbReference>
<dbReference type="Pfam" id="PF00571">
    <property type="entry name" value="CBS"/>
    <property type="match status" value="2"/>
</dbReference>
<sequence>MKVILSHTNLDFGGLASMIGANKLFPQSIMILPEKVDPSVDSFLTIYKDNFPFKGSNTFEWSNVTDLILVNTNNFSGVDVNLRVSRTPNIVVYDHHPKTDKSLLFSSGEIGNVGATITIIAEQLQASSIEITPFEATVFAIGLYSDTGSFTSEQTTRRDLLAGAWFLENGANITLIQQFIDIPLSAKDIMSSPVRVVTPEMSIKDVSKMFNRYGHTGFPIVEKENVVGSISRKDIDKALHHGLGYIPVKSFMSHYPITINKYTNLGQIQEYMIDKNIGRLPVVEEGVLVGIVSRTDVIEAIHSVKGKQFQIGDLKSKRLQNYNLNRELEEQLSDKVYSLLMLIRKESSNLGIKAYLVGGMVRDLFLKRSNQDMDVVVEGDGLKLAKHLQEKYGGQLRYHEKFGTAAWRHPSNIKVDLISARTEFYNYPGALPEVEKSTIKEDLFRRDFTFNAMAISLDKEQFGTLLDFFHGYEDLLEGKLKILHNLSFVEDPTRILRAIRFESRLGFAMDSQTEGLAKQSANNLLTVSKSRIANELKRLFIEEDPVYGVKRMAELGVLPFLLNTLESRNIINIRIKRLSRYIITLKKEGITLDSVWISFLLLLTPLKREKDKLWLYSLNKGDQMLLEDLYELVKDNPLEKKYPDLLGDWHQHFSGISIETMLVFITLLPEETSLKGLKYILSREKMQKKVTGADLKQFGLQPSPKFKELLLNAEALQLNNPELSKEKILEKIIQ</sequence>
<evidence type="ECO:0000256" key="2">
    <source>
        <dbReference type="ARBA" id="ARBA00007265"/>
    </source>
</evidence>
<evidence type="ECO:0000259" key="13">
    <source>
        <dbReference type="PROSITE" id="PS51371"/>
    </source>
</evidence>
<evidence type="ECO:0000313" key="15">
    <source>
        <dbReference type="Proteomes" id="UP001230005"/>
    </source>
</evidence>
<dbReference type="InterPro" id="IPR002646">
    <property type="entry name" value="PolA_pol_head_dom"/>
</dbReference>